<keyword evidence="3" id="KW-0408">Iron</keyword>
<protein>
    <submittedName>
        <fullName evidence="6">Adrenodoxin, mitochondrial</fullName>
    </submittedName>
</protein>
<evidence type="ECO:0000313" key="6">
    <source>
        <dbReference type="EMBL" id="GIY19328.1"/>
    </source>
</evidence>
<name>A0AAV4RAJ4_9ARAC</name>
<comment type="caution">
    <text evidence="6">The sequence shown here is derived from an EMBL/GenBank/DDBJ whole genome shotgun (WGS) entry which is preliminary data.</text>
</comment>
<dbReference type="PRINTS" id="PR00355">
    <property type="entry name" value="ADRENODOXIN"/>
</dbReference>
<proteinExistence type="predicted"/>
<keyword evidence="2" id="KW-0479">Metal-binding</keyword>
<evidence type="ECO:0000256" key="2">
    <source>
        <dbReference type="ARBA" id="ARBA00022723"/>
    </source>
</evidence>
<comment type="cofactor">
    <cofactor evidence="5">
        <name>[2Fe-2S] cluster</name>
        <dbReference type="ChEBI" id="CHEBI:190135"/>
    </cofactor>
</comment>
<keyword evidence="7" id="KW-1185">Reference proteome</keyword>
<organism evidence="6 7">
    <name type="scientific">Caerostris darwini</name>
    <dbReference type="NCBI Taxonomy" id="1538125"/>
    <lineage>
        <taxon>Eukaryota</taxon>
        <taxon>Metazoa</taxon>
        <taxon>Ecdysozoa</taxon>
        <taxon>Arthropoda</taxon>
        <taxon>Chelicerata</taxon>
        <taxon>Arachnida</taxon>
        <taxon>Araneae</taxon>
        <taxon>Araneomorphae</taxon>
        <taxon>Entelegynae</taxon>
        <taxon>Araneoidea</taxon>
        <taxon>Araneidae</taxon>
        <taxon>Caerostris</taxon>
    </lineage>
</organism>
<dbReference type="AlphaFoldDB" id="A0AAV4RAJ4"/>
<evidence type="ECO:0000256" key="5">
    <source>
        <dbReference type="ARBA" id="ARBA00034078"/>
    </source>
</evidence>
<dbReference type="GO" id="GO:0046872">
    <property type="term" value="F:metal ion binding"/>
    <property type="evidence" value="ECO:0007669"/>
    <property type="project" value="UniProtKB-KW"/>
</dbReference>
<accession>A0AAV4RAJ4</accession>
<dbReference type="SUPFAM" id="SSF54292">
    <property type="entry name" value="2Fe-2S ferredoxin-like"/>
    <property type="match status" value="1"/>
</dbReference>
<dbReference type="InterPro" id="IPR012675">
    <property type="entry name" value="Beta-grasp_dom_sf"/>
</dbReference>
<dbReference type="InterPro" id="IPR036010">
    <property type="entry name" value="2Fe-2S_ferredoxin-like_sf"/>
</dbReference>
<evidence type="ECO:0000256" key="4">
    <source>
        <dbReference type="ARBA" id="ARBA00023014"/>
    </source>
</evidence>
<dbReference type="PANTHER" id="PTHR23426">
    <property type="entry name" value="FERREDOXIN/ADRENODOXIN"/>
    <property type="match status" value="1"/>
</dbReference>
<dbReference type="PANTHER" id="PTHR23426:SF65">
    <property type="entry name" value="FERREDOXIN-2, MITOCHONDRIAL"/>
    <property type="match status" value="1"/>
</dbReference>
<keyword evidence="4" id="KW-0411">Iron-sulfur</keyword>
<gene>
    <name evidence="6" type="primary">FDX1_2</name>
    <name evidence="6" type="ORF">CDAR_414251</name>
</gene>
<evidence type="ECO:0000256" key="1">
    <source>
        <dbReference type="ARBA" id="ARBA00022714"/>
    </source>
</evidence>
<dbReference type="Proteomes" id="UP001054837">
    <property type="component" value="Unassembled WGS sequence"/>
</dbReference>
<dbReference type="InterPro" id="IPR001055">
    <property type="entry name" value="Adrenodoxin-like"/>
</dbReference>
<sequence length="156" mass="17840">MRQIVSNLCRQFILNTSITNSTTASLYSPVINAFRFCSEKKQKWVTVIFEKSDGHRYVRKGVVGETIQTMIPPYDSDFIGYGQCQGIQMCTTCHVIFSSEDYEKFKNLSEYEEDALDKTIDCTKTSRLGCKIELEPEMDGLILKIPSRIKNLNDLS</sequence>
<dbReference type="GO" id="GO:0140647">
    <property type="term" value="P:P450-containing electron transport chain"/>
    <property type="evidence" value="ECO:0007669"/>
    <property type="project" value="InterPro"/>
</dbReference>
<evidence type="ECO:0000313" key="7">
    <source>
        <dbReference type="Proteomes" id="UP001054837"/>
    </source>
</evidence>
<dbReference type="GO" id="GO:0005739">
    <property type="term" value="C:mitochondrion"/>
    <property type="evidence" value="ECO:0007669"/>
    <property type="project" value="TreeGrafter"/>
</dbReference>
<evidence type="ECO:0000256" key="3">
    <source>
        <dbReference type="ARBA" id="ARBA00023004"/>
    </source>
</evidence>
<reference evidence="6 7" key="1">
    <citation type="submission" date="2021-06" db="EMBL/GenBank/DDBJ databases">
        <title>Caerostris darwini draft genome.</title>
        <authorList>
            <person name="Kono N."/>
            <person name="Arakawa K."/>
        </authorList>
    </citation>
    <scope>NUCLEOTIDE SEQUENCE [LARGE SCALE GENOMIC DNA]</scope>
</reference>
<dbReference type="GO" id="GO:0051537">
    <property type="term" value="F:2 iron, 2 sulfur cluster binding"/>
    <property type="evidence" value="ECO:0007669"/>
    <property type="project" value="UniProtKB-KW"/>
</dbReference>
<dbReference type="GO" id="GO:0009055">
    <property type="term" value="F:electron transfer activity"/>
    <property type="evidence" value="ECO:0007669"/>
    <property type="project" value="TreeGrafter"/>
</dbReference>
<dbReference type="Gene3D" id="3.10.20.30">
    <property type="match status" value="1"/>
</dbReference>
<keyword evidence="1" id="KW-0001">2Fe-2S</keyword>
<dbReference type="EMBL" id="BPLQ01006032">
    <property type="protein sequence ID" value="GIY19328.1"/>
    <property type="molecule type" value="Genomic_DNA"/>
</dbReference>